<reference evidence="1 2" key="1">
    <citation type="submission" date="2019-03" db="EMBL/GenBank/DDBJ databases">
        <title>Genomic Encyclopedia of Type Strains, Phase IV (KMG-IV): sequencing the most valuable type-strain genomes for metagenomic binning, comparative biology and taxonomic classification.</title>
        <authorList>
            <person name="Goeker M."/>
        </authorList>
    </citation>
    <scope>NUCLEOTIDE SEQUENCE [LARGE SCALE GENOMIC DNA]</scope>
    <source>
        <strain evidence="1 2">DSM 25903</strain>
    </source>
</reference>
<keyword evidence="2" id="KW-1185">Reference proteome</keyword>
<comment type="caution">
    <text evidence="1">The sequence shown here is derived from an EMBL/GenBank/DDBJ whole genome shotgun (WGS) entry which is preliminary data.</text>
</comment>
<sequence length="110" mass="11491">MTDVTGAVEALGHMDLNDRAHALGMLVGQGIAQALASPPVHVPPGTLVWDAWVFSVLGVASRTMMDAQEQWIAEGHKPEDAVTARMTGSMAVMMQVRLADVTAMAGGAAH</sequence>
<name>A0A4R7BTP0_9HYPH</name>
<gene>
    <name evidence="1" type="ORF">EV668_3602</name>
</gene>
<protein>
    <submittedName>
        <fullName evidence="1">Uncharacterized protein</fullName>
    </submittedName>
</protein>
<evidence type="ECO:0000313" key="2">
    <source>
        <dbReference type="Proteomes" id="UP000295122"/>
    </source>
</evidence>
<evidence type="ECO:0000313" key="1">
    <source>
        <dbReference type="EMBL" id="TDR89114.1"/>
    </source>
</evidence>
<dbReference type="AlphaFoldDB" id="A0A4R7BTP0"/>
<dbReference type="Proteomes" id="UP000295122">
    <property type="component" value="Unassembled WGS sequence"/>
</dbReference>
<organism evidence="1 2">
    <name type="scientific">Enterovirga rhinocerotis</name>
    <dbReference type="NCBI Taxonomy" id="1339210"/>
    <lineage>
        <taxon>Bacteria</taxon>
        <taxon>Pseudomonadati</taxon>
        <taxon>Pseudomonadota</taxon>
        <taxon>Alphaproteobacteria</taxon>
        <taxon>Hyphomicrobiales</taxon>
        <taxon>Methylobacteriaceae</taxon>
        <taxon>Enterovirga</taxon>
    </lineage>
</organism>
<accession>A0A4R7BTP0</accession>
<proteinExistence type="predicted"/>
<dbReference type="RefSeq" id="WP_133772580.1">
    <property type="nucleotide sequence ID" value="NZ_SNZR01000014.1"/>
</dbReference>
<dbReference type="EMBL" id="SNZR01000014">
    <property type="protein sequence ID" value="TDR89114.1"/>
    <property type="molecule type" value="Genomic_DNA"/>
</dbReference>